<name>A0A4Q1CJA6_9BACT</name>
<dbReference type="GO" id="GO:0016747">
    <property type="term" value="F:acyltransferase activity, transferring groups other than amino-acyl groups"/>
    <property type="evidence" value="ECO:0007669"/>
    <property type="project" value="InterPro"/>
</dbReference>
<organism evidence="3 4">
    <name type="scientific">Lacibacter luteus</name>
    <dbReference type="NCBI Taxonomy" id="2508719"/>
    <lineage>
        <taxon>Bacteria</taxon>
        <taxon>Pseudomonadati</taxon>
        <taxon>Bacteroidota</taxon>
        <taxon>Chitinophagia</taxon>
        <taxon>Chitinophagales</taxon>
        <taxon>Chitinophagaceae</taxon>
        <taxon>Lacibacter</taxon>
    </lineage>
</organism>
<gene>
    <name evidence="3" type="ORF">ESA94_07840</name>
</gene>
<dbReference type="PANTHER" id="PTHR23028">
    <property type="entry name" value="ACETYLTRANSFERASE"/>
    <property type="match status" value="1"/>
</dbReference>
<dbReference type="OrthoDB" id="290051at2"/>
<feature type="transmembrane region" description="Helical" evidence="1">
    <location>
        <begin position="227"/>
        <end position="244"/>
    </location>
</feature>
<feature type="transmembrane region" description="Helical" evidence="1">
    <location>
        <begin position="141"/>
        <end position="162"/>
    </location>
</feature>
<feature type="transmembrane region" description="Helical" evidence="1">
    <location>
        <begin position="323"/>
        <end position="344"/>
    </location>
</feature>
<proteinExistence type="predicted"/>
<evidence type="ECO:0000259" key="2">
    <source>
        <dbReference type="Pfam" id="PF01757"/>
    </source>
</evidence>
<keyword evidence="3" id="KW-0808">Transferase</keyword>
<feature type="transmembrane region" description="Helical" evidence="1">
    <location>
        <begin position="169"/>
        <end position="190"/>
    </location>
</feature>
<evidence type="ECO:0000313" key="3">
    <source>
        <dbReference type="EMBL" id="RXK60372.1"/>
    </source>
</evidence>
<feature type="transmembrane region" description="Helical" evidence="1">
    <location>
        <begin position="87"/>
        <end position="106"/>
    </location>
</feature>
<dbReference type="RefSeq" id="WP_129130332.1">
    <property type="nucleotide sequence ID" value="NZ_SDHW01000002.1"/>
</dbReference>
<evidence type="ECO:0000313" key="4">
    <source>
        <dbReference type="Proteomes" id="UP000290204"/>
    </source>
</evidence>
<feature type="transmembrane region" description="Helical" evidence="1">
    <location>
        <begin position="46"/>
        <end position="66"/>
    </location>
</feature>
<sequence>MKSISDANQYRFYFAEIDSLRFISFLLVFLGHTFLEIGSSFVQTAWFGVEFFFFLSGFLLTRVLCFEYEANGFINKKYYFIRRLLRIWPLYFVFLSILLFLYTHIFNIDFSYIRLLGNIFFIDNFLTVAEYSNSIPYCGHLWTISVEEQYYLILPFLLLWLFSKSQTHVKLFFIIIFLLLFIGKFIAIVLKAKFQVIHLTPLSADSFLTGVLLGFFYKARFLTLKNYYLLLFTGFAFLFIVVLLPSKNITGFHQLIIYPLQATGFALILISILGNNGSGLNKILKNRILSFLGKISFGLYIFHIPVVGYFLKFFTHKSGPIQLIGLLLMFLVTVGIASVSYYFFEKRFLSFKKNFQFVR</sequence>
<feature type="transmembrane region" description="Helical" evidence="1">
    <location>
        <begin position="288"/>
        <end position="311"/>
    </location>
</feature>
<protein>
    <submittedName>
        <fullName evidence="3">Acyltransferase</fullName>
    </submittedName>
</protein>
<comment type="caution">
    <text evidence="3">The sequence shown here is derived from an EMBL/GenBank/DDBJ whole genome shotgun (WGS) entry which is preliminary data.</text>
</comment>
<keyword evidence="1" id="KW-0812">Transmembrane</keyword>
<dbReference type="Proteomes" id="UP000290204">
    <property type="component" value="Unassembled WGS sequence"/>
</dbReference>
<keyword evidence="1" id="KW-1133">Transmembrane helix</keyword>
<dbReference type="InterPro" id="IPR002656">
    <property type="entry name" value="Acyl_transf_3_dom"/>
</dbReference>
<keyword evidence="3" id="KW-0012">Acyltransferase</keyword>
<dbReference type="InterPro" id="IPR050879">
    <property type="entry name" value="Acyltransferase_3"/>
</dbReference>
<dbReference type="EMBL" id="SDHW01000002">
    <property type="protein sequence ID" value="RXK60372.1"/>
    <property type="molecule type" value="Genomic_DNA"/>
</dbReference>
<dbReference type="AlphaFoldDB" id="A0A4Q1CJA6"/>
<feature type="transmembrane region" description="Helical" evidence="1">
    <location>
        <begin position="12"/>
        <end position="34"/>
    </location>
</feature>
<dbReference type="GO" id="GO:0000271">
    <property type="term" value="P:polysaccharide biosynthetic process"/>
    <property type="evidence" value="ECO:0007669"/>
    <property type="project" value="TreeGrafter"/>
</dbReference>
<dbReference type="PANTHER" id="PTHR23028:SF53">
    <property type="entry name" value="ACYL_TRANSF_3 DOMAIN-CONTAINING PROTEIN"/>
    <property type="match status" value="1"/>
</dbReference>
<dbReference type="GO" id="GO:0016020">
    <property type="term" value="C:membrane"/>
    <property type="evidence" value="ECO:0007669"/>
    <property type="project" value="TreeGrafter"/>
</dbReference>
<accession>A0A4Q1CJA6</accession>
<feature type="transmembrane region" description="Helical" evidence="1">
    <location>
        <begin position="196"/>
        <end position="215"/>
    </location>
</feature>
<feature type="domain" description="Acyltransferase 3" evidence="2">
    <location>
        <begin position="15"/>
        <end position="337"/>
    </location>
</feature>
<feature type="transmembrane region" description="Helical" evidence="1">
    <location>
        <begin position="256"/>
        <end position="276"/>
    </location>
</feature>
<keyword evidence="4" id="KW-1185">Reference proteome</keyword>
<keyword evidence="1" id="KW-0472">Membrane</keyword>
<dbReference type="Pfam" id="PF01757">
    <property type="entry name" value="Acyl_transf_3"/>
    <property type="match status" value="1"/>
</dbReference>
<evidence type="ECO:0000256" key="1">
    <source>
        <dbReference type="SAM" id="Phobius"/>
    </source>
</evidence>
<reference evidence="3 4" key="1">
    <citation type="submission" date="2019-01" db="EMBL/GenBank/DDBJ databases">
        <title>Lacibacter sp. strain TTM-7.</title>
        <authorList>
            <person name="Chen W.-M."/>
        </authorList>
    </citation>
    <scope>NUCLEOTIDE SEQUENCE [LARGE SCALE GENOMIC DNA]</scope>
    <source>
        <strain evidence="3 4">TTM-7</strain>
    </source>
</reference>